<reference evidence="1" key="1">
    <citation type="submission" date="2022-12" db="EMBL/GenBank/DDBJ databases">
        <title>Jiella pelagia sp. nov., isolated from phosphonate enriched culture of Northwest Pacific surface seawater.</title>
        <authorList>
            <person name="Shin D.Y."/>
            <person name="Hwang C.Y."/>
        </authorList>
    </citation>
    <scope>NUCLEOTIDE SEQUENCE</scope>
    <source>
        <strain evidence="1">HL-NP1</strain>
        <plasmid evidence="1">unnamed2</plasmid>
    </source>
</reference>
<dbReference type="InterPro" id="IPR013783">
    <property type="entry name" value="Ig-like_fold"/>
</dbReference>
<dbReference type="PANTHER" id="PTHR37833:SF1">
    <property type="entry name" value="SIGNAL PEPTIDE PROTEIN"/>
    <property type="match status" value="1"/>
</dbReference>
<dbReference type="RefSeq" id="WP_083591557.1">
    <property type="nucleotide sequence ID" value="NZ_CP114030.1"/>
</dbReference>
<dbReference type="PANTHER" id="PTHR37833">
    <property type="entry name" value="LIPOPROTEIN-RELATED"/>
    <property type="match status" value="1"/>
</dbReference>
<name>A0ABY7C5S2_9HYPH</name>
<keyword evidence="2" id="KW-1185">Reference proteome</keyword>
<dbReference type="Gene3D" id="2.60.40.10">
    <property type="entry name" value="Immunoglobulins"/>
    <property type="match status" value="1"/>
</dbReference>
<evidence type="ECO:0000313" key="1">
    <source>
        <dbReference type="EMBL" id="WAP71414.1"/>
    </source>
</evidence>
<geneLocation type="plasmid" evidence="1 2">
    <name>unnamed2</name>
</geneLocation>
<dbReference type="InterPro" id="IPR011467">
    <property type="entry name" value="DUF1573"/>
</dbReference>
<dbReference type="EMBL" id="CP114030">
    <property type="protein sequence ID" value="WAP71414.1"/>
    <property type="molecule type" value="Genomic_DNA"/>
</dbReference>
<protein>
    <submittedName>
        <fullName evidence="1">DUF1573 domain-containing protein</fullName>
    </submittedName>
</protein>
<keyword evidence="1" id="KW-0614">Plasmid</keyword>
<dbReference type="Proteomes" id="UP001164020">
    <property type="component" value="Plasmid unnamed2"/>
</dbReference>
<evidence type="ECO:0000313" key="2">
    <source>
        <dbReference type="Proteomes" id="UP001164020"/>
    </source>
</evidence>
<proteinExistence type="predicted"/>
<organism evidence="1 2">
    <name type="scientific">Jiella pelagia</name>
    <dbReference type="NCBI Taxonomy" id="2986949"/>
    <lineage>
        <taxon>Bacteria</taxon>
        <taxon>Pseudomonadati</taxon>
        <taxon>Pseudomonadota</taxon>
        <taxon>Alphaproteobacteria</taxon>
        <taxon>Hyphomicrobiales</taxon>
        <taxon>Aurantimonadaceae</taxon>
        <taxon>Jiella</taxon>
    </lineage>
</organism>
<accession>A0ABY7C5S2</accession>
<sequence length="201" mass="20732">MQAPPGRRRRAAMVKAKGVKKAFAKAKNSIGAIAVAAVLLGGIGVIAVNATSPRPEIVSAGIQPVEAVPGAKLKIDREEAELGTISVDEVASADFKLTNAGTAPVEISQVGTSCMCTFADVQLPGEKSPEFNMTMHNEPTVNAWTGTLAPGETAVVTVTYQPSLMPVEGSVARNVKFATSDPQRPKVELGVHATVTGKSAG</sequence>
<dbReference type="Pfam" id="PF07610">
    <property type="entry name" value="DUF1573"/>
    <property type="match status" value="1"/>
</dbReference>
<gene>
    <name evidence="1" type="ORF">OH818_28425</name>
</gene>